<dbReference type="PANTHER" id="PTHR44757:SF2">
    <property type="entry name" value="BIOFILM ARCHITECTURE MAINTENANCE PROTEIN MBAA"/>
    <property type="match status" value="1"/>
</dbReference>
<dbReference type="InterPro" id="IPR005330">
    <property type="entry name" value="MHYT_dom"/>
</dbReference>
<reference evidence="5 6" key="1">
    <citation type="submission" date="2018-04" db="EMBL/GenBank/DDBJ databases">
        <title>Active sludge and wastewater microbial communities from Klosterneuburg, Austria.</title>
        <authorList>
            <person name="Wagner M."/>
        </authorList>
    </citation>
    <scope>NUCLEOTIDE SEQUENCE [LARGE SCALE GENOMIC DNA]</scope>
    <source>
        <strain evidence="5 6">Nm 57</strain>
    </source>
</reference>
<dbReference type="InterPro" id="IPR052155">
    <property type="entry name" value="Biofilm_reg_signaling"/>
</dbReference>
<feature type="transmembrane region" description="Helical" evidence="1">
    <location>
        <begin position="215"/>
        <end position="234"/>
    </location>
</feature>
<proteinExistence type="predicted"/>
<keyword evidence="1" id="KW-0812">Transmembrane</keyword>
<dbReference type="Proteomes" id="UP000247780">
    <property type="component" value="Unassembled WGS sequence"/>
</dbReference>
<evidence type="ECO:0000256" key="1">
    <source>
        <dbReference type="PROSITE-ProRule" id="PRU00244"/>
    </source>
</evidence>
<dbReference type="InterPro" id="IPR035919">
    <property type="entry name" value="EAL_sf"/>
</dbReference>
<feature type="domain" description="EAL" evidence="2">
    <location>
        <begin position="431"/>
        <end position="686"/>
    </location>
</feature>
<dbReference type="InterPro" id="IPR001633">
    <property type="entry name" value="EAL_dom"/>
</dbReference>
<dbReference type="CDD" id="cd01949">
    <property type="entry name" value="GGDEF"/>
    <property type="match status" value="1"/>
</dbReference>
<feature type="transmembrane region" description="Helical" evidence="1">
    <location>
        <begin position="107"/>
        <end position="128"/>
    </location>
</feature>
<dbReference type="SMART" id="SM00267">
    <property type="entry name" value="GGDEF"/>
    <property type="match status" value="1"/>
</dbReference>
<evidence type="ECO:0000313" key="5">
    <source>
        <dbReference type="EMBL" id="PXV81155.1"/>
    </source>
</evidence>
<dbReference type="InterPro" id="IPR043128">
    <property type="entry name" value="Rev_trsase/Diguanyl_cyclase"/>
</dbReference>
<feature type="transmembrane region" description="Helical" evidence="1">
    <location>
        <begin position="76"/>
        <end position="95"/>
    </location>
</feature>
<feature type="domain" description="MHYT" evidence="4">
    <location>
        <begin position="5"/>
        <end position="200"/>
    </location>
</feature>
<keyword evidence="1" id="KW-1133">Transmembrane helix</keyword>
<protein>
    <submittedName>
        <fullName evidence="5">Diguanylate cyclase/phosphodiesterase</fullName>
    </submittedName>
</protein>
<dbReference type="Pfam" id="PF00990">
    <property type="entry name" value="GGDEF"/>
    <property type="match status" value="1"/>
</dbReference>
<evidence type="ECO:0000313" key="6">
    <source>
        <dbReference type="Proteomes" id="UP000247780"/>
    </source>
</evidence>
<feature type="transmembrane region" description="Helical" evidence="1">
    <location>
        <begin position="140"/>
        <end position="164"/>
    </location>
</feature>
<evidence type="ECO:0000259" key="2">
    <source>
        <dbReference type="PROSITE" id="PS50883"/>
    </source>
</evidence>
<organism evidence="5 6">
    <name type="scientific">Nitrosomonas eutropha</name>
    <dbReference type="NCBI Taxonomy" id="916"/>
    <lineage>
        <taxon>Bacteria</taxon>
        <taxon>Pseudomonadati</taxon>
        <taxon>Pseudomonadota</taxon>
        <taxon>Betaproteobacteria</taxon>
        <taxon>Nitrosomonadales</taxon>
        <taxon>Nitrosomonadaceae</taxon>
        <taxon>Nitrosomonas</taxon>
    </lineage>
</organism>
<dbReference type="RefSeq" id="WP_011633642.1">
    <property type="nucleotide sequence ID" value="NZ_QICQ01000012.1"/>
</dbReference>
<keyword evidence="6" id="KW-1185">Reference proteome</keyword>
<dbReference type="SUPFAM" id="SSF55073">
    <property type="entry name" value="Nucleotide cyclase"/>
    <property type="match status" value="1"/>
</dbReference>
<dbReference type="CDD" id="cd01948">
    <property type="entry name" value="EAL"/>
    <property type="match status" value="1"/>
</dbReference>
<dbReference type="PROSITE" id="PS50924">
    <property type="entry name" value="MHYT"/>
    <property type="match status" value="1"/>
</dbReference>
<keyword evidence="1" id="KW-0472">Membrane</keyword>
<dbReference type="PANTHER" id="PTHR44757">
    <property type="entry name" value="DIGUANYLATE CYCLASE DGCP"/>
    <property type="match status" value="1"/>
</dbReference>
<gene>
    <name evidence="5" type="ORF">C8R14_11231</name>
</gene>
<feature type="transmembrane region" description="Helical" evidence="1">
    <location>
        <begin position="176"/>
        <end position="199"/>
    </location>
</feature>
<dbReference type="PROSITE" id="PS50887">
    <property type="entry name" value="GGDEF"/>
    <property type="match status" value="1"/>
</dbReference>
<dbReference type="Pfam" id="PF00563">
    <property type="entry name" value="EAL"/>
    <property type="match status" value="1"/>
</dbReference>
<dbReference type="NCBIfam" id="TIGR00254">
    <property type="entry name" value="GGDEF"/>
    <property type="match status" value="1"/>
</dbReference>
<dbReference type="PROSITE" id="PS50883">
    <property type="entry name" value="EAL"/>
    <property type="match status" value="1"/>
</dbReference>
<feature type="transmembrane region" description="Helical" evidence="1">
    <location>
        <begin position="6"/>
        <end position="29"/>
    </location>
</feature>
<dbReference type="Gene3D" id="3.30.70.270">
    <property type="match status" value="1"/>
</dbReference>
<name>A0ABX5MAD3_9PROT</name>
<feature type="domain" description="GGDEF" evidence="3">
    <location>
        <begin position="289"/>
        <end position="422"/>
    </location>
</feature>
<comment type="caution">
    <text evidence="5">The sequence shown here is derived from an EMBL/GenBank/DDBJ whole genome shotgun (WGS) entry which is preliminary data.</text>
</comment>
<accession>A0ABX5MAD3</accession>
<dbReference type="Gene3D" id="3.20.20.450">
    <property type="entry name" value="EAL domain"/>
    <property type="match status" value="1"/>
</dbReference>
<dbReference type="Pfam" id="PF03707">
    <property type="entry name" value="MHYT"/>
    <property type="match status" value="3"/>
</dbReference>
<dbReference type="InterPro" id="IPR029787">
    <property type="entry name" value="Nucleotide_cyclase"/>
</dbReference>
<dbReference type="SUPFAM" id="SSF141868">
    <property type="entry name" value="EAL domain-like"/>
    <property type="match status" value="1"/>
</dbReference>
<dbReference type="InterPro" id="IPR000160">
    <property type="entry name" value="GGDEF_dom"/>
</dbReference>
<dbReference type="EMBL" id="QICQ01000012">
    <property type="protein sequence ID" value="PXV81155.1"/>
    <property type="molecule type" value="Genomic_DNA"/>
</dbReference>
<evidence type="ECO:0000259" key="4">
    <source>
        <dbReference type="PROSITE" id="PS50924"/>
    </source>
</evidence>
<dbReference type="SMART" id="SM00052">
    <property type="entry name" value="EAL"/>
    <property type="match status" value="1"/>
</dbReference>
<evidence type="ECO:0000259" key="3">
    <source>
        <dbReference type="PROSITE" id="PS50887"/>
    </source>
</evidence>
<sequence length="706" mass="78202">MQATYNSWLVGLSLVVAMLASYTALDLSGHISVLTRPRLRYTWLAGGAAAMGIGIWSMHFVGMLSFSLPTPLGYDFVTTGYSLVIAMLLSYSVLYVVTQTKLTISRLLIGGTLMGFGISGMHYTGMAAMEMQPAIHYDPLLFVTSIVIAIAAANAALWIAYILSDADQVHLVAKRIGASFLMGIAITGMHYTGMAAAYFPPGSTSSTANDIDSQWLATTIILLTFLILIITLTLSRYDARANFLTGSVSRLNDQIVRMATFDALTDLPNRWTLIERMERAIEISRRDGNMFAILFMDLDGFKIINDSLGHSTGDEVLKAFALRLLHCVRGSDTVARLGGDEFVALLENIATTDDASEMADSILSRMRQGLWANNQPLQVMPSIGITLFPQDGDTVEKLLKNADAAMYEAKRGGRSTYRFFETSMNEAATRALQIQRVLHEALKVGYFSLYFQPKFRGSNSELVGAEALLRLRHPEFGLLSPMEFIPIAERSGQIIPIGYWVVRETCQQLRRWKEDGLPAIKVAINLSPRQLEQPDLITMMLDIVQSEQIPCEQIMFEITETVAMQDAPKTTDMIHKFQENNFEIAIDDFGTGYSSLAYLQRFRAKQLKIDRFFTSGMDECGPEGSAIVSAIIKLAHTLGMDVVAEGVETDSQLTKLKSMMCDEVQGFLLGKPVTADEFSKLLHQHTCNDLHLKLDQPAFNAILSRK</sequence>
<feature type="transmembrane region" description="Helical" evidence="1">
    <location>
        <begin position="41"/>
        <end position="64"/>
    </location>
</feature>